<comment type="caution">
    <text evidence="4">The sequence shown here is derived from an EMBL/GenBank/DDBJ whole genome shotgun (WGS) entry which is preliminary data.</text>
</comment>
<evidence type="ECO:0000313" key="4">
    <source>
        <dbReference type="EMBL" id="GEL26183.1"/>
    </source>
</evidence>
<dbReference type="Proteomes" id="UP000321685">
    <property type="component" value="Unassembled WGS sequence"/>
</dbReference>
<gene>
    <name evidence="4" type="ORF">PSU4_51370</name>
</gene>
<keyword evidence="5" id="KW-1185">Reference proteome</keyword>
<evidence type="ECO:0000256" key="1">
    <source>
        <dbReference type="ARBA" id="ARBA00022679"/>
    </source>
</evidence>
<dbReference type="AlphaFoldDB" id="A0A511DPK1"/>
<dbReference type="Gene3D" id="1.10.1070.20">
    <property type="match status" value="1"/>
</dbReference>
<evidence type="ECO:0000313" key="5">
    <source>
        <dbReference type="Proteomes" id="UP000321685"/>
    </source>
</evidence>
<evidence type="ECO:0000259" key="3">
    <source>
        <dbReference type="Pfam" id="PF07804"/>
    </source>
</evidence>
<sequence length="314" mass="34506">MLERFEVVDVTSWRVVGAEVLGRNEKVWVREPNGPDDRSRDWLFKPVVTPRSTGRPQGEDWAEKVVSEVGTLLGVPCAEVRLAARGETRGSISRNVVPQGWNLVLGPVLLGTIVEGYRSTEPDALGRERPVRGRPGHNLPNIFAALQFVEPPTGSSAESAVEMFAAYLVLDALVANQDRHEQNWAVLREAVPPGRLRLAPSFDHASSLGFSLTDSRRHAQLEASGIGPFAERGRAHRFEHPADAAPSNIQSLVDLARDALRRIAPEGRRRILGAVESAHPGCHRVDHRPRTGIVGRHGYVHHEVGRVQQGEVAQ</sequence>
<accession>A0A511DPK1</accession>
<keyword evidence="1" id="KW-0808">Transferase</keyword>
<proteinExistence type="predicted"/>
<feature type="domain" description="HipA-like C-terminal" evidence="3">
    <location>
        <begin position="154"/>
        <end position="212"/>
    </location>
</feature>
<reference evidence="4 5" key="1">
    <citation type="submission" date="2019-07" db="EMBL/GenBank/DDBJ databases">
        <title>Whole genome shotgun sequence of Pseudonocardia sulfidoxydans NBRC 16205.</title>
        <authorList>
            <person name="Hosoyama A."/>
            <person name="Uohara A."/>
            <person name="Ohji S."/>
            <person name="Ichikawa N."/>
        </authorList>
    </citation>
    <scope>NUCLEOTIDE SEQUENCE [LARGE SCALE GENOMIC DNA]</scope>
    <source>
        <strain evidence="4 5">NBRC 16205</strain>
    </source>
</reference>
<name>A0A511DPK1_9PSEU</name>
<dbReference type="EMBL" id="BJVJ01000078">
    <property type="protein sequence ID" value="GEL26183.1"/>
    <property type="molecule type" value="Genomic_DNA"/>
</dbReference>
<organism evidence="4 5">
    <name type="scientific">Pseudonocardia sulfidoxydans NBRC 16205</name>
    <dbReference type="NCBI Taxonomy" id="1223511"/>
    <lineage>
        <taxon>Bacteria</taxon>
        <taxon>Bacillati</taxon>
        <taxon>Actinomycetota</taxon>
        <taxon>Actinomycetes</taxon>
        <taxon>Pseudonocardiales</taxon>
        <taxon>Pseudonocardiaceae</taxon>
        <taxon>Pseudonocardia</taxon>
    </lineage>
</organism>
<evidence type="ECO:0000256" key="2">
    <source>
        <dbReference type="ARBA" id="ARBA00022777"/>
    </source>
</evidence>
<dbReference type="Pfam" id="PF07804">
    <property type="entry name" value="HipA_C"/>
    <property type="match status" value="1"/>
</dbReference>
<dbReference type="RefSeq" id="WP_147113696.1">
    <property type="nucleotide sequence ID" value="NZ_BJVJ01000078.1"/>
</dbReference>
<keyword evidence="2" id="KW-0418">Kinase</keyword>
<dbReference type="InterPro" id="IPR012893">
    <property type="entry name" value="HipA-like_C"/>
</dbReference>
<protein>
    <recommendedName>
        <fullName evidence="3">HipA-like C-terminal domain-containing protein</fullName>
    </recommendedName>
</protein>
<dbReference type="OrthoDB" id="9812605at2"/>